<dbReference type="InterPro" id="IPR035919">
    <property type="entry name" value="EAL_sf"/>
</dbReference>
<dbReference type="SUPFAM" id="SSF55785">
    <property type="entry name" value="PYP-like sensor domain (PAS domain)"/>
    <property type="match status" value="2"/>
</dbReference>
<dbReference type="SMART" id="SM00086">
    <property type="entry name" value="PAC"/>
    <property type="match status" value="3"/>
</dbReference>
<dbReference type="InterPro" id="IPR000160">
    <property type="entry name" value="GGDEF_dom"/>
</dbReference>
<dbReference type="EMBL" id="JARWAO010000001">
    <property type="protein sequence ID" value="MDR5894766.1"/>
    <property type="molecule type" value="Genomic_DNA"/>
</dbReference>
<dbReference type="PROSITE" id="PS50887">
    <property type="entry name" value="GGDEF"/>
    <property type="match status" value="1"/>
</dbReference>
<dbReference type="SUPFAM" id="SSF55073">
    <property type="entry name" value="Nucleotide cyclase"/>
    <property type="match status" value="1"/>
</dbReference>
<dbReference type="RefSeq" id="WP_251592982.1">
    <property type="nucleotide sequence ID" value="NZ_JAMLJI010000002.1"/>
</dbReference>
<dbReference type="InterPro" id="IPR000700">
    <property type="entry name" value="PAS-assoc_C"/>
</dbReference>
<feature type="domain" description="PAC" evidence="2">
    <location>
        <begin position="78"/>
        <end position="130"/>
    </location>
</feature>
<dbReference type="PROSITE" id="PS50112">
    <property type="entry name" value="PAS"/>
    <property type="match status" value="2"/>
</dbReference>
<dbReference type="InterPro" id="IPR043128">
    <property type="entry name" value="Rev_trsase/Diguanyl_cyclase"/>
</dbReference>
<sequence>MSNDPIYRYLVHNVIDYAIYLLDLDGNVMSWNEGARLIKGYTPEEIIGRHFSCFYTDADRQAGLPALGLQRAREEGRFESEGWRIRKDGTLFWSSVVIDPVHDDSGTLIGFAKVARDNTETMQQRRRQLEEEHRFRLLVEGVSDYAIYMLSPDGVITNWNAGAQHIKGYIAEDVIGKHFSMFYTDQDRTDNKPEKSLDIAREQGSFEAEGWRVRKDGSTFMAHVVIEAIRDDLDTLIGFAKITRDVTERREYEKALQVARDDVIARNEELDALSTFLNSVIANIPIHVVVQEVDTGRIRLNSETLRDAQGGKSSVTAPHHLAEILDQLTGTSERAILERTLQQTHAKLQRADGTRHLRCRMVPLVAENEQLLMVYLIEDVTETKQAHDQIHHMAHHDALTNLPNRSLFVRCIEQGLELCRERRQSTGVLMLDLDNFKDVNDVLGHHVGDQLLMALAARLQPLLSDHDIMARIGGDEFAIVVPACHTIDALEALATRLLSAVQAPFEIDHHQLQAGISVGIALSSETLDTPEALMKSADLALYEAKRVGKGAYACYNDALHQAACARLDMEADLRRALRENEFVVFYQPIMRADDYGPSGYEALIRWMHPMRGMVSPLEFISVAERTGLIHDIGLWVLNQACREAASWQTEMTVSVNLSPIQFERPQLVDDVQQALVTSRLAPERLELEITESILLDSSQRNMTTLKALKALGVAIALDDFGTGYSSLHYLRSFPFDRIKIDRSFVDEICQSNEARAIIKAITSLGNSLDIKITAEGVEHLDQAEALQHEGCSHLQGYYFGRPAELVSEALTAGSAQPVRE</sequence>
<accession>A0ABU1GRW9</accession>
<dbReference type="InterPro" id="IPR000014">
    <property type="entry name" value="PAS"/>
</dbReference>
<evidence type="ECO:0000259" key="2">
    <source>
        <dbReference type="PROSITE" id="PS50113"/>
    </source>
</evidence>
<feature type="domain" description="PAS" evidence="1">
    <location>
        <begin position="131"/>
        <end position="185"/>
    </location>
</feature>
<comment type="caution">
    <text evidence="5">The sequence shown here is derived from an EMBL/GenBank/DDBJ whole genome shotgun (WGS) entry which is preliminary data.</text>
</comment>
<dbReference type="SMART" id="SM00267">
    <property type="entry name" value="GGDEF"/>
    <property type="match status" value="1"/>
</dbReference>
<dbReference type="PROSITE" id="PS50113">
    <property type="entry name" value="PAC"/>
    <property type="match status" value="2"/>
</dbReference>
<dbReference type="PROSITE" id="PS50883">
    <property type="entry name" value="EAL"/>
    <property type="match status" value="1"/>
</dbReference>
<evidence type="ECO:0000313" key="5">
    <source>
        <dbReference type="EMBL" id="MDR5894766.1"/>
    </source>
</evidence>
<feature type="domain" description="PAC" evidence="2">
    <location>
        <begin position="206"/>
        <end position="258"/>
    </location>
</feature>
<dbReference type="CDD" id="cd00130">
    <property type="entry name" value="PAS"/>
    <property type="match status" value="2"/>
</dbReference>
<dbReference type="PANTHER" id="PTHR44757">
    <property type="entry name" value="DIGUANYLATE CYCLASE DGCP"/>
    <property type="match status" value="1"/>
</dbReference>
<dbReference type="InterPro" id="IPR035965">
    <property type="entry name" value="PAS-like_dom_sf"/>
</dbReference>
<dbReference type="InterPro" id="IPR001633">
    <property type="entry name" value="EAL_dom"/>
</dbReference>
<dbReference type="InterPro" id="IPR029787">
    <property type="entry name" value="Nucleotide_cyclase"/>
</dbReference>
<feature type="domain" description="EAL" evidence="3">
    <location>
        <begin position="566"/>
        <end position="816"/>
    </location>
</feature>
<protein>
    <submittedName>
        <fullName evidence="5">EAL domain-containing protein</fullName>
    </submittedName>
</protein>
<dbReference type="SUPFAM" id="SSF141868">
    <property type="entry name" value="EAL domain-like"/>
    <property type="match status" value="1"/>
</dbReference>
<evidence type="ECO:0000313" key="6">
    <source>
        <dbReference type="Proteomes" id="UP001269375"/>
    </source>
</evidence>
<dbReference type="Pfam" id="PF00990">
    <property type="entry name" value="GGDEF"/>
    <property type="match status" value="1"/>
</dbReference>
<dbReference type="InterPro" id="IPR052155">
    <property type="entry name" value="Biofilm_reg_signaling"/>
</dbReference>
<evidence type="ECO:0000259" key="1">
    <source>
        <dbReference type="PROSITE" id="PS50112"/>
    </source>
</evidence>
<feature type="domain" description="PAS" evidence="1">
    <location>
        <begin position="3"/>
        <end position="76"/>
    </location>
</feature>
<dbReference type="NCBIfam" id="TIGR00229">
    <property type="entry name" value="sensory_box"/>
    <property type="match status" value="2"/>
</dbReference>
<dbReference type="Gene3D" id="3.30.450.20">
    <property type="entry name" value="PAS domain"/>
    <property type="match status" value="3"/>
</dbReference>
<evidence type="ECO:0000259" key="4">
    <source>
        <dbReference type="PROSITE" id="PS50887"/>
    </source>
</evidence>
<name>A0ABU1GRW9_9GAMM</name>
<feature type="domain" description="GGDEF" evidence="4">
    <location>
        <begin position="424"/>
        <end position="557"/>
    </location>
</feature>
<reference evidence="5 6" key="1">
    <citation type="submission" date="2023-04" db="EMBL/GenBank/DDBJ databases">
        <title>A long-awaited taxogenomic arrangement of the family Halomonadaceae.</title>
        <authorList>
            <person name="De La Haba R."/>
            <person name="Chuvochina M."/>
            <person name="Wittouck S."/>
            <person name="Arahal D.R."/>
            <person name="Sanchez-Porro C."/>
            <person name="Hugenholtz P."/>
            <person name="Ventosa A."/>
        </authorList>
    </citation>
    <scope>NUCLEOTIDE SEQUENCE [LARGE SCALE GENOMIC DNA]</scope>
    <source>
        <strain evidence="5 6">DSM 22428</strain>
    </source>
</reference>
<dbReference type="PANTHER" id="PTHR44757:SF2">
    <property type="entry name" value="BIOFILM ARCHITECTURE MAINTENANCE PROTEIN MBAA"/>
    <property type="match status" value="1"/>
</dbReference>
<dbReference type="Pfam" id="PF00563">
    <property type="entry name" value="EAL"/>
    <property type="match status" value="1"/>
</dbReference>
<dbReference type="Gene3D" id="3.30.70.270">
    <property type="match status" value="1"/>
</dbReference>
<organism evidence="5 6">
    <name type="scientific">Larsenimonas suaedae</name>
    <dbReference type="NCBI Taxonomy" id="1851019"/>
    <lineage>
        <taxon>Bacteria</taxon>
        <taxon>Pseudomonadati</taxon>
        <taxon>Pseudomonadota</taxon>
        <taxon>Gammaproteobacteria</taxon>
        <taxon>Oceanospirillales</taxon>
        <taxon>Halomonadaceae</taxon>
        <taxon>Larsenimonas</taxon>
    </lineage>
</organism>
<evidence type="ECO:0000259" key="3">
    <source>
        <dbReference type="PROSITE" id="PS50883"/>
    </source>
</evidence>
<dbReference type="Gene3D" id="3.20.20.450">
    <property type="entry name" value="EAL domain"/>
    <property type="match status" value="1"/>
</dbReference>
<dbReference type="SMART" id="SM00091">
    <property type="entry name" value="PAS"/>
    <property type="match status" value="2"/>
</dbReference>
<dbReference type="CDD" id="cd01949">
    <property type="entry name" value="GGDEF"/>
    <property type="match status" value="1"/>
</dbReference>
<dbReference type="SMART" id="SM00052">
    <property type="entry name" value="EAL"/>
    <property type="match status" value="1"/>
</dbReference>
<dbReference type="InterPro" id="IPR001610">
    <property type="entry name" value="PAC"/>
</dbReference>
<gene>
    <name evidence="5" type="ORF">QC825_01600</name>
</gene>
<dbReference type="Pfam" id="PF13426">
    <property type="entry name" value="PAS_9"/>
    <property type="match status" value="2"/>
</dbReference>
<dbReference type="CDD" id="cd01948">
    <property type="entry name" value="EAL"/>
    <property type="match status" value="1"/>
</dbReference>
<keyword evidence="6" id="KW-1185">Reference proteome</keyword>
<dbReference type="Proteomes" id="UP001269375">
    <property type="component" value="Unassembled WGS sequence"/>
</dbReference>
<dbReference type="NCBIfam" id="TIGR00254">
    <property type="entry name" value="GGDEF"/>
    <property type="match status" value="1"/>
</dbReference>
<proteinExistence type="predicted"/>